<dbReference type="SUPFAM" id="SSF53756">
    <property type="entry name" value="UDP-Glycosyltransferase/glycogen phosphorylase"/>
    <property type="match status" value="1"/>
</dbReference>
<dbReference type="Pfam" id="PF00534">
    <property type="entry name" value="Glycos_transf_1"/>
    <property type="match status" value="1"/>
</dbReference>
<dbReference type="InterPro" id="IPR028098">
    <property type="entry name" value="Glyco_trans_4-like_N"/>
</dbReference>
<name>A0A0U9H2T4_9BACI</name>
<dbReference type="EMBL" id="BBXV01000011">
    <property type="protein sequence ID" value="GAQ16894.1"/>
    <property type="molecule type" value="Genomic_DNA"/>
</dbReference>
<gene>
    <name evidence="3" type="ORF">OPHB3_0818</name>
</gene>
<evidence type="ECO:0000313" key="3">
    <source>
        <dbReference type="EMBL" id="GAQ16894.1"/>
    </source>
</evidence>
<accession>A0A0U9H2T4</accession>
<proteinExistence type="predicted"/>
<dbReference type="PANTHER" id="PTHR12526:SF638">
    <property type="entry name" value="SPORE COAT PROTEIN SA"/>
    <property type="match status" value="1"/>
</dbReference>
<dbReference type="OrthoDB" id="9804196at2"/>
<protein>
    <submittedName>
        <fullName evidence="3">Glycogen synthase</fullName>
    </submittedName>
</protein>
<feature type="domain" description="Glycosyltransferase subfamily 4-like N-terminal" evidence="2">
    <location>
        <begin position="13"/>
        <end position="170"/>
    </location>
</feature>
<evidence type="ECO:0000313" key="4">
    <source>
        <dbReference type="Proteomes" id="UP000052946"/>
    </source>
</evidence>
<organism evidence="3 4">
    <name type="scientific">Oceanobacillus picturae</name>
    <dbReference type="NCBI Taxonomy" id="171693"/>
    <lineage>
        <taxon>Bacteria</taxon>
        <taxon>Bacillati</taxon>
        <taxon>Bacillota</taxon>
        <taxon>Bacilli</taxon>
        <taxon>Bacillales</taxon>
        <taxon>Bacillaceae</taxon>
        <taxon>Oceanobacillus</taxon>
    </lineage>
</organism>
<feature type="domain" description="Glycosyl transferase family 1" evidence="1">
    <location>
        <begin position="179"/>
        <end position="326"/>
    </location>
</feature>
<comment type="caution">
    <text evidence="3">The sequence shown here is derived from an EMBL/GenBank/DDBJ whole genome shotgun (WGS) entry which is preliminary data.</text>
</comment>
<reference evidence="4" key="1">
    <citation type="submission" date="2015-07" db="EMBL/GenBank/DDBJ databases">
        <title>Draft Genome Sequence of Oceanobacillus picturae Heshi-B3 that Was Isolated from Fermented Rice Bran with Aging Salted Mackerel, Which Was Named Heshiko as Traditional Fermented Seafood in Japan.</title>
        <authorList>
            <person name="Akuzawa S."/>
            <person name="Nakagawa J."/>
            <person name="Kanekatsu T."/>
            <person name="Kanesaki Y."/>
            <person name="Suzuki T."/>
        </authorList>
    </citation>
    <scope>NUCLEOTIDE SEQUENCE [LARGE SCALE GENOMIC DNA]</scope>
    <source>
        <strain evidence="4">Heshi-B3</strain>
    </source>
</reference>
<dbReference type="Gene3D" id="3.40.50.2000">
    <property type="entry name" value="Glycogen Phosphorylase B"/>
    <property type="match status" value="2"/>
</dbReference>
<dbReference type="CDD" id="cd03801">
    <property type="entry name" value="GT4_PimA-like"/>
    <property type="match status" value="1"/>
</dbReference>
<dbReference type="Proteomes" id="UP000052946">
    <property type="component" value="Unassembled WGS sequence"/>
</dbReference>
<dbReference type="PANTHER" id="PTHR12526">
    <property type="entry name" value="GLYCOSYLTRANSFERASE"/>
    <property type="match status" value="1"/>
</dbReference>
<dbReference type="InterPro" id="IPR001296">
    <property type="entry name" value="Glyco_trans_1"/>
</dbReference>
<dbReference type="AlphaFoldDB" id="A0A0U9H2T4"/>
<evidence type="ECO:0000259" key="2">
    <source>
        <dbReference type="Pfam" id="PF13439"/>
    </source>
</evidence>
<dbReference type="RefSeq" id="WP_058949487.1">
    <property type="nucleotide sequence ID" value="NZ_BBXV01000011.1"/>
</dbReference>
<reference evidence="3 4" key="2">
    <citation type="journal article" date="2016" name="Genome Announc.">
        <title>Draft Genome Sequence of Oceanobacillus picturae Heshi-B3, Isolated from Fermented Rice Bran in a Traditional Japanese Seafood Dish.</title>
        <authorList>
            <person name="Akuzawa S."/>
            <person name="Nagaoka J."/>
            <person name="Kanekatsu M."/>
            <person name="Kanesaki Y."/>
            <person name="Suzuki T."/>
        </authorList>
    </citation>
    <scope>NUCLEOTIDE SEQUENCE [LARGE SCALE GENOMIC DNA]</scope>
    <source>
        <strain evidence="3 4">Heshi-B3</strain>
    </source>
</reference>
<sequence>MKVLHLNAGNETGGGMHHILGLMKELNRDQFILGVLERGELLEKAEKEGINTVYFTCNTRLSLPLIRKIRAYIIEQEITFIHTHGPRANVYANMLKRLVPFQWITTIHSHPLHDFMGRGMYGRLLSRVHINAVRRADKLIAISDNFKKSLSEIGITSEKIVTTLNGIDFSECDRNTYSKKEFGIPDNAFLLLMVARLEPVKGHELALKAFAKLLLNNNDCHLMLAGDGGLRAKLEKQAIDLGIASHIHFIGHRDDIDCFYEMADVTMLTSFSESFPLVLLESAKARTPVIATDVGAIGELIMDKSYGWRIKPNNVRELHAAMLDALFMYRKGMLPLIGSKLQSHAAQKFTLEKLAENIYNVYLSMKKID</sequence>
<evidence type="ECO:0000259" key="1">
    <source>
        <dbReference type="Pfam" id="PF00534"/>
    </source>
</evidence>
<dbReference type="GO" id="GO:0016757">
    <property type="term" value="F:glycosyltransferase activity"/>
    <property type="evidence" value="ECO:0007669"/>
    <property type="project" value="InterPro"/>
</dbReference>
<dbReference type="Pfam" id="PF13439">
    <property type="entry name" value="Glyco_transf_4"/>
    <property type="match status" value="1"/>
</dbReference>